<accession>A0A1S9UBD3</accession>
<dbReference type="RefSeq" id="WP_078181934.1">
    <property type="nucleotide sequence ID" value="NZ_MUAL01000099.1"/>
</dbReference>
<comment type="caution">
    <text evidence="1">The sequence shown here is derived from an EMBL/GenBank/DDBJ whole genome shotgun (WGS) entry which is preliminary data.</text>
</comment>
<dbReference type="Gene3D" id="3.40.50.1580">
    <property type="entry name" value="Nucleoside phosphorylase domain"/>
    <property type="match status" value="1"/>
</dbReference>
<organism evidence="1 2">
    <name type="scientific">Bacillus cereus</name>
    <dbReference type="NCBI Taxonomy" id="1396"/>
    <lineage>
        <taxon>Bacteria</taxon>
        <taxon>Bacillati</taxon>
        <taxon>Bacillota</taxon>
        <taxon>Bacilli</taxon>
        <taxon>Bacillales</taxon>
        <taxon>Bacillaceae</taxon>
        <taxon>Bacillus</taxon>
        <taxon>Bacillus cereus group</taxon>
    </lineage>
</organism>
<dbReference type="GO" id="GO:0009116">
    <property type="term" value="P:nucleoside metabolic process"/>
    <property type="evidence" value="ECO:0007669"/>
    <property type="project" value="InterPro"/>
</dbReference>
<evidence type="ECO:0000313" key="1">
    <source>
        <dbReference type="EMBL" id="OOR19464.1"/>
    </source>
</evidence>
<proteinExistence type="predicted"/>
<reference evidence="1 2" key="1">
    <citation type="submission" date="2017-01" db="EMBL/GenBank/DDBJ databases">
        <title>Bacillus cereus isolates.</title>
        <authorList>
            <person name="Beno S.M."/>
        </authorList>
    </citation>
    <scope>NUCLEOTIDE SEQUENCE [LARGE SCALE GENOMIC DNA]</scope>
    <source>
        <strain evidence="1 2">FSL M7-1219</strain>
    </source>
</reference>
<evidence type="ECO:0000313" key="2">
    <source>
        <dbReference type="Proteomes" id="UP000191124"/>
    </source>
</evidence>
<dbReference type="SUPFAM" id="SSF53167">
    <property type="entry name" value="Purine and uridine phosphorylases"/>
    <property type="match status" value="1"/>
</dbReference>
<gene>
    <name evidence="1" type="ORF">BW892_25330</name>
</gene>
<dbReference type="Proteomes" id="UP000191124">
    <property type="component" value="Unassembled WGS sequence"/>
</dbReference>
<protein>
    <submittedName>
        <fullName evidence="1">Uncharacterized protein</fullName>
    </submittedName>
</protein>
<dbReference type="AlphaFoldDB" id="A0A1S9UBD3"/>
<name>A0A1S9UBD3_BACCE</name>
<dbReference type="InterPro" id="IPR035994">
    <property type="entry name" value="Nucleoside_phosphorylase_sf"/>
</dbReference>
<dbReference type="EMBL" id="MUAL01000099">
    <property type="protein sequence ID" value="OOR19464.1"/>
    <property type="molecule type" value="Genomic_DNA"/>
</dbReference>
<dbReference type="GO" id="GO:0003824">
    <property type="term" value="F:catalytic activity"/>
    <property type="evidence" value="ECO:0007669"/>
    <property type="project" value="InterPro"/>
</dbReference>
<sequence length="89" mass="9721">MSPNEMRIAASSITTLKLIDYFKPKYLFMTGIMAGIKGRTNIGDIIVAEPSWYYEVGKHSNVGGGRTFQPTTSHVRASGNLLSLVDEIG</sequence>